<reference evidence="8 9" key="1">
    <citation type="submission" date="2019-06" db="EMBL/GenBank/DDBJ databases">
        <title>Quisquiliibacterium sp. nov., isolated from a maize field.</title>
        <authorList>
            <person name="Lin S.-Y."/>
            <person name="Tsai C.-F."/>
            <person name="Young C.-C."/>
        </authorList>
    </citation>
    <scope>NUCLEOTIDE SEQUENCE [LARGE SCALE GENOMIC DNA]</scope>
    <source>
        <strain evidence="8 9">CC-CFT501</strain>
    </source>
</reference>
<feature type="transmembrane region" description="Helical" evidence="6">
    <location>
        <begin position="286"/>
        <end position="305"/>
    </location>
</feature>
<dbReference type="Pfam" id="PF00892">
    <property type="entry name" value="EamA"/>
    <property type="match status" value="2"/>
</dbReference>
<feature type="transmembrane region" description="Helical" evidence="6">
    <location>
        <begin position="191"/>
        <end position="210"/>
    </location>
</feature>
<evidence type="ECO:0000256" key="3">
    <source>
        <dbReference type="ARBA" id="ARBA00022692"/>
    </source>
</evidence>
<dbReference type="OrthoDB" id="8586862at2"/>
<name>A0A5C8P5N3_9BURK</name>
<evidence type="ECO:0000256" key="2">
    <source>
        <dbReference type="ARBA" id="ARBA00022475"/>
    </source>
</evidence>
<feature type="domain" description="EamA" evidence="7">
    <location>
        <begin position="45"/>
        <end position="177"/>
    </location>
</feature>
<comment type="caution">
    <text evidence="8">The sequence shown here is derived from an EMBL/GenBank/DDBJ whole genome shotgun (WGS) entry which is preliminary data.</text>
</comment>
<dbReference type="InterPro" id="IPR051258">
    <property type="entry name" value="Diverse_Substrate_Transporter"/>
</dbReference>
<evidence type="ECO:0000313" key="9">
    <source>
        <dbReference type="Proteomes" id="UP000321548"/>
    </source>
</evidence>
<keyword evidence="3 6" id="KW-0812">Transmembrane</keyword>
<gene>
    <name evidence="8" type="ORF">FHP08_03360</name>
</gene>
<dbReference type="Proteomes" id="UP000321548">
    <property type="component" value="Unassembled WGS sequence"/>
</dbReference>
<evidence type="ECO:0000256" key="6">
    <source>
        <dbReference type="SAM" id="Phobius"/>
    </source>
</evidence>
<accession>A0A5C8P5N3</accession>
<feature type="transmembrane region" description="Helical" evidence="6">
    <location>
        <begin position="68"/>
        <end position="91"/>
    </location>
</feature>
<feature type="transmembrane region" description="Helical" evidence="6">
    <location>
        <begin position="103"/>
        <end position="126"/>
    </location>
</feature>
<dbReference type="SUPFAM" id="SSF103481">
    <property type="entry name" value="Multidrug resistance efflux transporter EmrE"/>
    <property type="match status" value="2"/>
</dbReference>
<dbReference type="PANTHER" id="PTHR42920">
    <property type="entry name" value="OS03G0707200 PROTEIN-RELATED"/>
    <property type="match status" value="1"/>
</dbReference>
<sequence length="343" mass="36328">MAGFSPDPRQYRRRRRRGRYPKVEVLLHWPAVTQPEFPPTRRLQGYALLFSGMALVGTYVALSKPLTGTFPVFLLAWLRFAIAAVAMVPWLRREPGEVALDRGLAGTIFVQSLFGNFLFSILMLSGVSMTSAAAAGVILATLPAAVALLSWLVLRERLGPRTWVAVALAVGGVTVLTLARGGAGQDAQSLVGNLLVLGCVFCEAVYVILGKRLTARLSARRISALLNLWGLALMTPLGLWQAAGFDFGAVGAGAWALLLFYALAASMISTWLWLSGLRHVPANHSGVFTIAMPLAASVVAIAFLGESPGPGHAVALVCAAVGIVLIAGAPPAVRRPEGDREAV</sequence>
<organism evidence="8 9">
    <name type="scientific">Zeimonas arvi</name>
    <dbReference type="NCBI Taxonomy" id="2498847"/>
    <lineage>
        <taxon>Bacteria</taxon>
        <taxon>Pseudomonadati</taxon>
        <taxon>Pseudomonadota</taxon>
        <taxon>Betaproteobacteria</taxon>
        <taxon>Burkholderiales</taxon>
        <taxon>Burkholderiaceae</taxon>
        <taxon>Zeimonas</taxon>
    </lineage>
</organism>
<dbReference type="InterPro" id="IPR037185">
    <property type="entry name" value="EmrE-like"/>
</dbReference>
<keyword evidence="5 6" id="KW-0472">Membrane</keyword>
<feature type="domain" description="EamA" evidence="7">
    <location>
        <begin position="191"/>
        <end position="327"/>
    </location>
</feature>
<evidence type="ECO:0000256" key="5">
    <source>
        <dbReference type="ARBA" id="ARBA00023136"/>
    </source>
</evidence>
<evidence type="ECO:0000313" key="8">
    <source>
        <dbReference type="EMBL" id="TXL68729.1"/>
    </source>
</evidence>
<comment type="subcellular location">
    <subcellularLocation>
        <location evidence="1">Cell membrane</location>
        <topology evidence="1">Multi-pass membrane protein</topology>
    </subcellularLocation>
</comment>
<dbReference type="AlphaFoldDB" id="A0A5C8P5N3"/>
<proteinExistence type="predicted"/>
<dbReference type="GO" id="GO:0005886">
    <property type="term" value="C:plasma membrane"/>
    <property type="evidence" value="ECO:0007669"/>
    <property type="project" value="UniProtKB-SubCell"/>
</dbReference>
<dbReference type="InterPro" id="IPR000620">
    <property type="entry name" value="EamA_dom"/>
</dbReference>
<feature type="transmembrane region" description="Helical" evidence="6">
    <location>
        <begin position="252"/>
        <end position="274"/>
    </location>
</feature>
<keyword evidence="4 6" id="KW-1133">Transmembrane helix</keyword>
<evidence type="ECO:0000256" key="4">
    <source>
        <dbReference type="ARBA" id="ARBA00022989"/>
    </source>
</evidence>
<feature type="transmembrane region" description="Helical" evidence="6">
    <location>
        <begin position="43"/>
        <end position="62"/>
    </location>
</feature>
<feature type="transmembrane region" description="Helical" evidence="6">
    <location>
        <begin position="161"/>
        <end position="179"/>
    </location>
</feature>
<keyword evidence="2" id="KW-1003">Cell membrane</keyword>
<keyword evidence="9" id="KW-1185">Reference proteome</keyword>
<dbReference type="EMBL" id="VDUY01000001">
    <property type="protein sequence ID" value="TXL68729.1"/>
    <property type="molecule type" value="Genomic_DNA"/>
</dbReference>
<protein>
    <submittedName>
        <fullName evidence="8">DMT family transporter</fullName>
    </submittedName>
</protein>
<dbReference type="PANTHER" id="PTHR42920:SF5">
    <property type="entry name" value="EAMA DOMAIN-CONTAINING PROTEIN"/>
    <property type="match status" value="1"/>
</dbReference>
<feature type="transmembrane region" description="Helical" evidence="6">
    <location>
        <begin position="222"/>
        <end position="240"/>
    </location>
</feature>
<feature type="transmembrane region" description="Helical" evidence="6">
    <location>
        <begin position="311"/>
        <end position="333"/>
    </location>
</feature>
<evidence type="ECO:0000256" key="1">
    <source>
        <dbReference type="ARBA" id="ARBA00004651"/>
    </source>
</evidence>
<feature type="transmembrane region" description="Helical" evidence="6">
    <location>
        <begin position="132"/>
        <end position="154"/>
    </location>
</feature>
<evidence type="ECO:0000259" key="7">
    <source>
        <dbReference type="Pfam" id="PF00892"/>
    </source>
</evidence>